<keyword evidence="6" id="KW-0175">Coiled coil</keyword>
<dbReference type="KEGG" id="tad:TRIADDRAFT_53726"/>
<dbReference type="PANTHER" id="PTHR11988:SF27">
    <property type="entry name" value="GH27708P"/>
    <property type="match status" value="1"/>
</dbReference>
<dbReference type="CTD" id="6751321"/>
<evidence type="ECO:0000256" key="3">
    <source>
        <dbReference type="ARBA" id="ARBA00023125"/>
    </source>
</evidence>
<dbReference type="SUPFAM" id="SSF57959">
    <property type="entry name" value="Leucine zipper domain"/>
    <property type="match status" value="1"/>
</dbReference>
<dbReference type="SMART" id="SM00338">
    <property type="entry name" value="BRLZ"/>
    <property type="match status" value="1"/>
</dbReference>
<dbReference type="GO" id="GO:0006357">
    <property type="term" value="P:regulation of transcription by RNA polymerase II"/>
    <property type="evidence" value="ECO:0000318"/>
    <property type="project" value="GO_Central"/>
</dbReference>
<dbReference type="CDD" id="cd14695">
    <property type="entry name" value="bZIP_HLF"/>
    <property type="match status" value="1"/>
</dbReference>
<dbReference type="InParanoid" id="B3RPZ9"/>
<keyword evidence="5" id="KW-0539">Nucleus</keyword>
<feature type="domain" description="BZIP" evidence="8">
    <location>
        <begin position="116"/>
        <end position="176"/>
    </location>
</feature>
<dbReference type="OrthoDB" id="6022300at2759"/>
<evidence type="ECO:0000313" key="9">
    <source>
        <dbReference type="EMBL" id="EDV27729.1"/>
    </source>
</evidence>
<accession>B3RPZ9</accession>
<evidence type="ECO:0000256" key="4">
    <source>
        <dbReference type="ARBA" id="ARBA00023163"/>
    </source>
</evidence>
<protein>
    <recommendedName>
        <fullName evidence="8">BZIP domain-containing protein</fullName>
    </recommendedName>
</protein>
<dbReference type="PhylomeDB" id="B3RPZ9"/>
<reference evidence="9 10" key="1">
    <citation type="journal article" date="2008" name="Nature">
        <title>The Trichoplax genome and the nature of placozoans.</title>
        <authorList>
            <person name="Srivastava M."/>
            <person name="Begovic E."/>
            <person name="Chapman J."/>
            <person name="Putnam N.H."/>
            <person name="Hellsten U."/>
            <person name="Kawashima T."/>
            <person name="Kuo A."/>
            <person name="Mitros T."/>
            <person name="Salamov A."/>
            <person name="Carpenter M.L."/>
            <person name="Signorovitch A.Y."/>
            <person name="Moreno M.A."/>
            <person name="Kamm K."/>
            <person name="Grimwood J."/>
            <person name="Schmutz J."/>
            <person name="Shapiro H."/>
            <person name="Grigoriev I.V."/>
            <person name="Buss L.W."/>
            <person name="Schierwater B."/>
            <person name="Dellaporta S.L."/>
            <person name="Rokhsar D.S."/>
        </authorList>
    </citation>
    <scope>NUCLEOTIDE SEQUENCE [LARGE SCALE GENOMIC DNA]</scope>
    <source>
        <strain evidence="9 10">Grell-BS-1999</strain>
    </source>
</reference>
<dbReference type="Proteomes" id="UP000009022">
    <property type="component" value="Unassembled WGS sequence"/>
</dbReference>
<keyword evidence="10" id="KW-1185">Reference proteome</keyword>
<name>B3RPZ9_TRIAD</name>
<dbReference type="InterPro" id="IPR040223">
    <property type="entry name" value="PAR_bZIP"/>
</dbReference>
<feature type="coiled-coil region" evidence="6">
    <location>
        <begin position="148"/>
        <end position="175"/>
    </location>
</feature>
<dbReference type="Gene3D" id="1.20.5.170">
    <property type="match status" value="1"/>
</dbReference>
<evidence type="ECO:0000259" key="8">
    <source>
        <dbReference type="PROSITE" id="PS50217"/>
    </source>
</evidence>
<dbReference type="HOGENOM" id="CLU_1436157_0_0_1"/>
<organism evidence="9 10">
    <name type="scientific">Trichoplax adhaerens</name>
    <name type="common">Trichoplax reptans</name>
    <dbReference type="NCBI Taxonomy" id="10228"/>
    <lineage>
        <taxon>Eukaryota</taxon>
        <taxon>Metazoa</taxon>
        <taxon>Placozoa</taxon>
        <taxon>Uniplacotomia</taxon>
        <taxon>Trichoplacea</taxon>
        <taxon>Trichoplacidae</taxon>
        <taxon>Trichoplax</taxon>
    </lineage>
</organism>
<gene>
    <name evidence="9" type="ORF">TRIADDRAFT_53726</name>
</gene>
<dbReference type="PANTHER" id="PTHR11988">
    <property type="entry name" value="THYROTROPH EMBRYONIC FACTOR RELATED"/>
    <property type="match status" value="1"/>
</dbReference>
<dbReference type="AlphaFoldDB" id="B3RPZ9"/>
<dbReference type="GO" id="GO:0000981">
    <property type="term" value="F:DNA-binding transcription factor activity, RNA polymerase II-specific"/>
    <property type="evidence" value="ECO:0000318"/>
    <property type="project" value="GO_Central"/>
</dbReference>
<dbReference type="GO" id="GO:0000978">
    <property type="term" value="F:RNA polymerase II cis-regulatory region sequence-specific DNA binding"/>
    <property type="evidence" value="ECO:0000318"/>
    <property type="project" value="GO_Central"/>
</dbReference>
<dbReference type="Pfam" id="PF07716">
    <property type="entry name" value="bZIP_2"/>
    <property type="match status" value="1"/>
</dbReference>
<sequence>MANYHYQNYIDEAMGFDDKGGGGLAMEEFLWNEMCPEIYTANMIDDEECFDPAARDSACNSSSSIPTVGNTTLPQSIDSLTTEEEAFVDFRDEDLSSGLSEDISNFHANLSKARKRMSHDERRQRNNLSAKKSREAKKIKDRYRSITAKSLETENARLKLEIQMMEKQIQTIRQLLLRDHIFTVRSLLR</sequence>
<dbReference type="STRING" id="10228.B3RPZ9"/>
<evidence type="ECO:0000256" key="2">
    <source>
        <dbReference type="ARBA" id="ARBA00023015"/>
    </source>
</evidence>
<keyword evidence="2" id="KW-0805">Transcription regulation</keyword>
<dbReference type="PROSITE" id="PS50217">
    <property type="entry name" value="BZIP"/>
    <property type="match status" value="1"/>
</dbReference>
<evidence type="ECO:0000313" key="10">
    <source>
        <dbReference type="Proteomes" id="UP000009022"/>
    </source>
</evidence>
<keyword evidence="4" id="KW-0804">Transcription</keyword>
<evidence type="ECO:0000256" key="7">
    <source>
        <dbReference type="SAM" id="MobiDB-lite"/>
    </source>
</evidence>
<proteinExistence type="predicted"/>
<dbReference type="InterPro" id="IPR046347">
    <property type="entry name" value="bZIP_sf"/>
</dbReference>
<dbReference type="GeneID" id="6751321"/>
<evidence type="ECO:0000256" key="5">
    <source>
        <dbReference type="ARBA" id="ARBA00023242"/>
    </source>
</evidence>
<keyword evidence="3" id="KW-0238">DNA-binding</keyword>
<dbReference type="FunFam" id="1.20.5.170:FF:000231">
    <property type="entry name" value="Uncharacterized protein"/>
    <property type="match status" value="1"/>
</dbReference>
<dbReference type="GO" id="GO:0005634">
    <property type="term" value="C:nucleus"/>
    <property type="evidence" value="ECO:0000318"/>
    <property type="project" value="GO_Central"/>
</dbReference>
<evidence type="ECO:0000256" key="1">
    <source>
        <dbReference type="ARBA" id="ARBA00004123"/>
    </source>
</evidence>
<feature type="region of interest" description="Disordered" evidence="7">
    <location>
        <begin position="113"/>
        <end position="139"/>
    </location>
</feature>
<evidence type="ECO:0000256" key="6">
    <source>
        <dbReference type="SAM" id="Coils"/>
    </source>
</evidence>
<dbReference type="RefSeq" id="XP_002109563.1">
    <property type="nucleotide sequence ID" value="XM_002109527.1"/>
</dbReference>
<dbReference type="EMBL" id="DS985242">
    <property type="protein sequence ID" value="EDV27729.1"/>
    <property type="molecule type" value="Genomic_DNA"/>
</dbReference>
<dbReference type="InterPro" id="IPR004827">
    <property type="entry name" value="bZIP"/>
</dbReference>
<comment type="subcellular location">
    <subcellularLocation>
        <location evidence="1">Nucleus</location>
    </subcellularLocation>
</comment>